<dbReference type="InterPro" id="IPR011545">
    <property type="entry name" value="DEAD/DEAH_box_helicase_dom"/>
</dbReference>
<dbReference type="Gene3D" id="3.40.50.300">
    <property type="entry name" value="P-loop containing nucleotide triphosphate hydrolases"/>
    <property type="match status" value="2"/>
</dbReference>
<accession>A0A0R3RSG4</accession>
<evidence type="ECO:0000256" key="5">
    <source>
        <dbReference type="ARBA" id="ARBA00022840"/>
    </source>
</evidence>
<evidence type="ECO:0000256" key="6">
    <source>
        <dbReference type="ARBA" id="ARBA00047984"/>
    </source>
</evidence>
<dbReference type="PROSITE" id="PS00039">
    <property type="entry name" value="DEAD_ATP_HELICASE"/>
    <property type="match status" value="1"/>
</dbReference>
<feature type="domain" description="DEAD-box RNA helicase Q" evidence="11">
    <location>
        <begin position="331"/>
        <end position="359"/>
    </location>
</feature>
<evidence type="ECO:0000256" key="1">
    <source>
        <dbReference type="ARBA" id="ARBA00012552"/>
    </source>
</evidence>
<evidence type="ECO:0000256" key="8">
    <source>
        <dbReference type="SAM" id="MobiDB-lite"/>
    </source>
</evidence>
<evidence type="ECO:0000259" key="10">
    <source>
        <dbReference type="PROSITE" id="PS51194"/>
    </source>
</evidence>
<dbReference type="WBParaSite" id="EEL_0000476601-mRNA-1">
    <property type="protein sequence ID" value="EEL_0000476601-mRNA-1"/>
    <property type="gene ID" value="EEL_0000476601"/>
</dbReference>
<evidence type="ECO:0000256" key="2">
    <source>
        <dbReference type="ARBA" id="ARBA00022741"/>
    </source>
</evidence>
<organism evidence="12 13">
    <name type="scientific">Elaeophora elaphi</name>
    <dbReference type="NCBI Taxonomy" id="1147741"/>
    <lineage>
        <taxon>Eukaryota</taxon>
        <taxon>Metazoa</taxon>
        <taxon>Ecdysozoa</taxon>
        <taxon>Nematoda</taxon>
        <taxon>Chromadorea</taxon>
        <taxon>Rhabditida</taxon>
        <taxon>Spirurina</taxon>
        <taxon>Spiruromorpha</taxon>
        <taxon>Filarioidea</taxon>
        <taxon>Onchocercidae</taxon>
        <taxon>Elaeophora</taxon>
    </lineage>
</organism>
<dbReference type="InterPro" id="IPR027417">
    <property type="entry name" value="P-loop_NTPase"/>
</dbReference>
<keyword evidence="2" id="KW-0547">Nucleotide-binding</keyword>
<dbReference type="GO" id="GO:0003724">
    <property type="term" value="F:RNA helicase activity"/>
    <property type="evidence" value="ECO:0007669"/>
    <property type="project" value="UniProtKB-EC"/>
</dbReference>
<dbReference type="SUPFAM" id="SSF52540">
    <property type="entry name" value="P-loop containing nucleoside triphosphate hydrolases"/>
    <property type="match status" value="1"/>
</dbReference>
<dbReference type="PROSITE" id="PS51195">
    <property type="entry name" value="Q_MOTIF"/>
    <property type="match status" value="1"/>
</dbReference>
<dbReference type="AlphaFoldDB" id="A0A0R3RSG4"/>
<keyword evidence="3" id="KW-0378">Hydrolase</keyword>
<dbReference type="SMART" id="SM00490">
    <property type="entry name" value="HELICc"/>
    <property type="match status" value="1"/>
</dbReference>
<keyword evidence="12" id="KW-1185">Reference proteome</keyword>
<dbReference type="CDD" id="cd18787">
    <property type="entry name" value="SF2_C_DEAD"/>
    <property type="match status" value="1"/>
</dbReference>
<feature type="region of interest" description="Disordered" evidence="8">
    <location>
        <begin position="119"/>
        <end position="185"/>
    </location>
</feature>
<dbReference type="InterPro" id="IPR014001">
    <property type="entry name" value="Helicase_ATP-bd"/>
</dbReference>
<evidence type="ECO:0000313" key="13">
    <source>
        <dbReference type="WBParaSite" id="EEL_0000476601-mRNA-1"/>
    </source>
</evidence>
<protein>
    <recommendedName>
        <fullName evidence="1">RNA helicase</fullName>
        <ecNumber evidence="1">3.6.4.13</ecNumber>
    </recommendedName>
</protein>
<dbReference type="STRING" id="1147741.A0A0R3RSG4"/>
<dbReference type="GO" id="GO:0016787">
    <property type="term" value="F:hydrolase activity"/>
    <property type="evidence" value="ECO:0007669"/>
    <property type="project" value="UniProtKB-KW"/>
</dbReference>
<dbReference type="PANTHER" id="PTHR47958">
    <property type="entry name" value="ATP-DEPENDENT RNA HELICASE DBP3"/>
    <property type="match status" value="1"/>
</dbReference>
<comment type="catalytic activity">
    <reaction evidence="6">
        <text>ATP + H2O = ADP + phosphate + H(+)</text>
        <dbReference type="Rhea" id="RHEA:13065"/>
        <dbReference type="ChEBI" id="CHEBI:15377"/>
        <dbReference type="ChEBI" id="CHEBI:15378"/>
        <dbReference type="ChEBI" id="CHEBI:30616"/>
        <dbReference type="ChEBI" id="CHEBI:43474"/>
        <dbReference type="ChEBI" id="CHEBI:456216"/>
        <dbReference type="EC" id="3.6.4.13"/>
    </reaction>
</comment>
<evidence type="ECO:0000259" key="9">
    <source>
        <dbReference type="PROSITE" id="PS51192"/>
    </source>
</evidence>
<dbReference type="InterPro" id="IPR001650">
    <property type="entry name" value="Helicase_C-like"/>
</dbReference>
<dbReference type="InterPro" id="IPR014014">
    <property type="entry name" value="RNA_helicase_DEAD_Q_motif"/>
</dbReference>
<dbReference type="SMART" id="SM00487">
    <property type="entry name" value="DEXDc"/>
    <property type="match status" value="1"/>
</dbReference>
<feature type="domain" description="Helicase ATP-binding" evidence="9">
    <location>
        <begin position="362"/>
        <end position="546"/>
    </location>
</feature>
<feature type="region of interest" description="Disordered" evidence="8">
    <location>
        <begin position="728"/>
        <end position="754"/>
    </location>
</feature>
<dbReference type="Proteomes" id="UP000050640">
    <property type="component" value="Unplaced"/>
</dbReference>
<dbReference type="Pfam" id="PF00270">
    <property type="entry name" value="DEAD"/>
    <property type="match status" value="1"/>
</dbReference>
<evidence type="ECO:0000256" key="4">
    <source>
        <dbReference type="ARBA" id="ARBA00022806"/>
    </source>
</evidence>
<dbReference type="PROSITE" id="PS51192">
    <property type="entry name" value="HELICASE_ATP_BIND_1"/>
    <property type="match status" value="1"/>
</dbReference>
<feature type="compositionally biased region" description="Acidic residues" evidence="8">
    <location>
        <begin position="175"/>
        <end position="185"/>
    </location>
</feature>
<dbReference type="GO" id="GO:0003676">
    <property type="term" value="F:nucleic acid binding"/>
    <property type="evidence" value="ECO:0007669"/>
    <property type="project" value="InterPro"/>
</dbReference>
<evidence type="ECO:0000256" key="7">
    <source>
        <dbReference type="PROSITE-ProRule" id="PRU00552"/>
    </source>
</evidence>
<dbReference type="PROSITE" id="PS51194">
    <property type="entry name" value="HELICASE_CTER"/>
    <property type="match status" value="1"/>
</dbReference>
<proteinExistence type="predicted"/>
<evidence type="ECO:0000259" key="11">
    <source>
        <dbReference type="PROSITE" id="PS51195"/>
    </source>
</evidence>
<keyword evidence="4" id="KW-0347">Helicase</keyword>
<dbReference type="GO" id="GO:0005524">
    <property type="term" value="F:ATP binding"/>
    <property type="evidence" value="ECO:0007669"/>
    <property type="project" value="UniProtKB-KW"/>
</dbReference>
<dbReference type="GO" id="GO:0043186">
    <property type="term" value="C:P granule"/>
    <property type="evidence" value="ECO:0007669"/>
    <property type="project" value="UniProtKB-ARBA"/>
</dbReference>
<feature type="short sequence motif" description="Q motif" evidence="7">
    <location>
        <begin position="331"/>
        <end position="359"/>
    </location>
</feature>
<dbReference type="Pfam" id="PF00271">
    <property type="entry name" value="Helicase_C"/>
    <property type="match status" value="1"/>
</dbReference>
<keyword evidence="5" id="KW-0067">ATP-binding</keyword>
<dbReference type="FunFam" id="3.40.50.300:FF:000079">
    <property type="entry name" value="probable ATP-dependent RNA helicase DDX17"/>
    <property type="match status" value="1"/>
</dbReference>
<name>A0A0R3RSG4_9BILA</name>
<reference evidence="13" key="1">
    <citation type="submission" date="2017-02" db="UniProtKB">
        <authorList>
            <consortium name="WormBaseParasite"/>
        </authorList>
    </citation>
    <scope>IDENTIFICATION</scope>
</reference>
<feature type="domain" description="Helicase C-terminal" evidence="10">
    <location>
        <begin position="574"/>
        <end position="718"/>
    </location>
</feature>
<dbReference type="EC" id="3.6.4.13" evidence="1"/>
<sequence>MSESKFHRPPDRDNLSRLALAKAGGHFWWLAEAVFATTVVMHGANRSCDARDPRIAGWKDMRRGFIYSKPSDFEPTVRFPTSSGFMGAVPPPAQLTVPNAAAVVSDPMTKDIERKKEEQYDALMSNGGKSTTGKPEPRKKKIYDDEYLEKDSDDELEYQPMPGSPGANAASADGCDNDDGEEDPLDAFMAGVDKQAKQDKAESEKKDKERCIKIEKGADLEDDKDKGLGRADIDDEDMQESYFKFMEEHKTSTLEDEIYEYDEDGNIIWTWKKVIDPLQPIDHTTMEYASFNKNFYHEHEQIKSMTTIKVFELRNSLNLKVAGFNPPKPVTAFAHFGFDETLMSAIRKSEYEHPTPIQSQSIPAALSGRDVLGIAKTGSGKTVAYLWPAIIHIMDQPDLKEGDGPISLIIVPTRELALQVYQEAKRYCKVYNINVVCAYGGGNKWEQQKSLAEGAELVIATPGRIIDLVKIDATNFTRVTFLVFDEADRMFDMGFAKIDLAHFSEAQVRSISDHIRPDRQCLMFSATFKNKVEKLAREALTDPVRIVQGEVGEANSDVIQTIEVLENADAKWQWLLNHLVKFSSMGKVLIFVTKKIHAEDVANRLRAKDFKPILLHGDMLQAERNEKLQAFRKDANILVATDVAARGLDIPEIRTVINFDLARDIDTHVHRIGRTGRAGQKGWAYTLVQESDKEMAGHLVRNLESVNQVVPEPLLQLAMKSAWFRNSREGGASRPQQRLGLGYKPKTKGPRTNTATTSITRALNFEEGQKKMNVLDMAKATDGSTNRLQAMKAAFKSSFSNTFRPSSSDEWAASRAPATDPTPEWKRKLEEAAEAVNRQVAASINNNFATNGGAILGQLVETKRISGL</sequence>
<evidence type="ECO:0000256" key="3">
    <source>
        <dbReference type="ARBA" id="ARBA00022801"/>
    </source>
</evidence>
<dbReference type="InterPro" id="IPR000629">
    <property type="entry name" value="RNA-helicase_DEAD-box_CS"/>
</dbReference>
<evidence type="ECO:0000313" key="12">
    <source>
        <dbReference type="Proteomes" id="UP000050640"/>
    </source>
</evidence>
<feature type="compositionally biased region" description="Acidic residues" evidence="8">
    <location>
        <begin position="145"/>
        <end position="157"/>
    </location>
</feature>